<dbReference type="Proteomes" id="UP000824469">
    <property type="component" value="Unassembled WGS sequence"/>
</dbReference>
<dbReference type="AlphaFoldDB" id="A0AA38LG10"/>
<accession>A0AA38LG10</accession>
<evidence type="ECO:0000313" key="1">
    <source>
        <dbReference type="EMBL" id="KAH9320660.1"/>
    </source>
</evidence>
<evidence type="ECO:0000313" key="2">
    <source>
        <dbReference type="Proteomes" id="UP000824469"/>
    </source>
</evidence>
<organism evidence="1 2">
    <name type="scientific">Taxus chinensis</name>
    <name type="common">Chinese yew</name>
    <name type="synonym">Taxus wallichiana var. chinensis</name>
    <dbReference type="NCBI Taxonomy" id="29808"/>
    <lineage>
        <taxon>Eukaryota</taxon>
        <taxon>Viridiplantae</taxon>
        <taxon>Streptophyta</taxon>
        <taxon>Embryophyta</taxon>
        <taxon>Tracheophyta</taxon>
        <taxon>Spermatophyta</taxon>
        <taxon>Pinopsida</taxon>
        <taxon>Pinidae</taxon>
        <taxon>Conifers II</taxon>
        <taxon>Cupressales</taxon>
        <taxon>Taxaceae</taxon>
        <taxon>Taxus</taxon>
    </lineage>
</organism>
<reference evidence="1 2" key="1">
    <citation type="journal article" date="2021" name="Nat. Plants">
        <title>The Taxus genome provides insights into paclitaxel biosynthesis.</title>
        <authorList>
            <person name="Xiong X."/>
            <person name="Gou J."/>
            <person name="Liao Q."/>
            <person name="Li Y."/>
            <person name="Zhou Q."/>
            <person name="Bi G."/>
            <person name="Li C."/>
            <person name="Du R."/>
            <person name="Wang X."/>
            <person name="Sun T."/>
            <person name="Guo L."/>
            <person name="Liang H."/>
            <person name="Lu P."/>
            <person name="Wu Y."/>
            <person name="Zhang Z."/>
            <person name="Ro D.K."/>
            <person name="Shang Y."/>
            <person name="Huang S."/>
            <person name="Yan J."/>
        </authorList>
    </citation>
    <scope>NUCLEOTIDE SEQUENCE [LARGE SCALE GENOMIC DNA]</scope>
    <source>
        <strain evidence="1">Ta-2019</strain>
    </source>
</reference>
<comment type="caution">
    <text evidence="1">The sequence shown here is derived from an EMBL/GenBank/DDBJ whole genome shotgun (WGS) entry which is preliminary data.</text>
</comment>
<keyword evidence="2" id="KW-1185">Reference proteome</keyword>
<protein>
    <submittedName>
        <fullName evidence="1">Uncharacterized protein</fullName>
    </submittedName>
</protein>
<feature type="non-terminal residue" evidence="1">
    <location>
        <position position="1"/>
    </location>
</feature>
<sequence length="51" mass="5835">TRKFYTSKDVELFEKKKDKAPSKESPYVDSKPIVKIESDVPIDDDSDEGDD</sequence>
<gene>
    <name evidence="1" type="ORF">KI387_015299</name>
</gene>
<dbReference type="EMBL" id="JAHRHJ020000003">
    <property type="protein sequence ID" value="KAH9320660.1"/>
    <property type="molecule type" value="Genomic_DNA"/>
</dbReference>
<name>A0AA38LG10_TAXCH</name>
<proteinExistence type="predicted"/>
<feature type="non-terminal residue" evidence="1">
    <location>
        <position position="51"/>
    </location>
</feature>